<dbReference type="EMBL" id="AKWZ02000003">
    <property type="protein sequence ID" value="EPG75215.1"/>
    <property type="molecule type" value="Genomic_DNA"/>
</dbReference>
<sequence>MRNSYDILPLFQKTIDSPAKIQEIPEPLNLPSNDIRKTAEVSPVFYCLFAK</sequence>
<dbReference type="STRING" id="1193011.LEP1GSC058_2163"/>
<keyword evidence="2" id="KW-1185">Reference proteome</keyword>
<accession>S3VFE8</accession>
<name>S3VFE8_9LEPT</name>
<dbReference type="Proteomes" id="UP000014540">
    <property type="component" value="Unassembled WGS sequence"/>
</dbReference>
<gene>
    <name evidence="1" type="ORF">LEP1GSC058_2163</name>
</gene>
<proteinExistence type="predicted"/>
<organism evidence="1 2">
    <name type="scientific">Leptospira fainei serovar Hurstbridge str. BUT 6</name>
    <dbReference type="NCBI Taxonomy" id="1193011"/>
    <lineage>
        <taxon>Bacteria</taxon>
        <taxon>Pseudomonadati</taxon>
        <taxon>Spirochaetota</taxon>
        <taxon>Spirochaetia</taxon>
        <taxon>Leptospirales</taxon>
        <taxon>Leptospiraceae</taxon>
        <taxon>Leptospira</taxon>
    </lineage>
</organism>
<reference evidence="1" key="1">
    <citation type="submission" date="2013-04" db="EMBL/GenBank/DDBJ databases">
        <authorList>
            <person name="Harkins D.M."/>
            <person name="Durkin A.S."/>
            <person name="Selengut J.D."/>
            <person name="Sanka R."/>
            <person name="DePew J."/>
            <person name="Purushe J."/>
            <person name="Ahmed A."/>
            <person name="van der Linden H."/>
            <person name="Goris M.G.A."/>
            <person name="Hartskeerl R.A."/>
            <person name="Vinetz J.M."/>
            <person name="Sutton G.G."/>
            <person name="Nelson W.C."/>
            <person name="Fouts D.E."/>
        </authorList>
    </citation>
    <scope>NUCLEOTIDE SEQUENCE [LARGE SCALE GENOMIC DNA]</scope>
    <source>
        <strain evidence="1">BUT 6</strain>
    </source>
</reference>
<evidence type="ECO:0000313" key="1">
    <source>
        <dbReference type="EMBL" id="EPG75215.1"/>
    </source>
</evidence>
<dbReference type="AlphaFoldDB" id="S3VFE8"/>
<protein>
    <submittedName>
        <fullName evidence="1">Uncharacterized protein</fullName>
    </submittedName>
</protein>
<comment type="caution">
    <text evidence="1">The sequence shown here is derived from an EMBL/GenBank/DDBJ whole genome shotgun (WGS) entry which is preliminary data.</text>
</comment>
<evidence type="ECO:0000313" key="2">
    <source>
        <dbReference type="Proteomes" id="UP000014540"/>
    </source>
</evidence>